<name>A0A0V1DPL4_TRIPS</name>
<reference evidence="1 2" key="1">
    <citation type="submission" date="2015-01" db="EMBL/GenBank/DDBJ databases">
        <title>Evolution of Trichinella species and genotypes.</title>
        <authorList>
            <person name="Korhonen P.K."/>
            <person name="Edoardo P."/>
            <person name="Giuseppe L.R."/>
            <person name="Gasser R.B."/>
        </authorList>
    </citation>
    <scope>NUCLEOTIDE SEQUENCE [LARGE SCALE GENOMIC DNA]</scope>
    <source>
        <strain evidence="1">ISS13</strain>
    </source>
</reference>
<dbReference type="AlphaFoldDB" id="A0A0V1DPL4"/>
<proteinExistence type="predicted"/>
<sequence>MTFSIVFLFSINTTPHFVFSGIVSAGNNCKSHGLLSVFLHEFYFL</sequence>
<organism evidence="1 2">
    <name type="scientific">Trichinella pseudospiralis</name>
    <name type="common">Parasitic roundworm</name>
    <dbReference type="NCBI Taxonomy" id="6337"/>
    <lineage>
        <taxon>Eukaryota</taxon>
        <taxon>Metazoa</taxon>
        <taxon>Ecdysozoa</taxon>
        <taxon>Nematoda</taxon>
        <taxon>Enoplea</taxon>
        <taxon>Dorylaimia</taxon>
        <taxon>Trichinellida</taxon>
        <taxon>Trichinellidae</taxon>
        <taxon>Trichinella</taxon>
    </lineage>
</organism>
<comment type="caution">
    <text evidence="1">The sequence shown here is derived from an EMBL/GenBank/DDBJ whole genome shotgun (WGS) entry which is preliminary data.</text>
</comment>
<gene>
    <name evidence="1" type="ORF">T4A_8277</name>
</gene>
<evidence type="ECO:0000313" key="1">
    <source>
        <dbReference type="EMBL" id="KRY63504.1"/>
    </source>
</evidence>
<dbReference type="EMBL" id="JYDR01001148">
    <property type="protein sequence ID" value="KRY63504.1"/>
    <property type="molecule type" value="Genomic_DNA"/>
</dbReference>
<protein>
    <submittedName>
        <fullName evidence="1">Uncharacterized protein</fullName>
    </submittedName>
</protein>
<accession>A0A0V1DPL4</accession>
<dbReference type="Proteomes" id="UP000054632">
    <property type="component" value="Unassembled WGS sequence"/>
</dbReference>
<evidence type="ECO:0000313" key="2">
    <source>
        <dbReference type="Proteomes" id="UP000054632"/>
    </source>
</evidence>